<dbReference type="PANTHER" id="PTHR31065:SF51">
    <property type="entry name" value="PLATZ TRANSCRIPTION FACTOR FAMILY PROTEIN"/>
    <property type="match status" value="1"/>
</dbReference>
<dbReference type="AlphaFoldDB" id="A0A3B6DL59"/>
<dbReference type="Gramene" id="TraesCS2D03G1108000.1">
    <property type="protein sequence ID" value="TraesCS2D03G1108000.1.CDS"/>
    <property type="gene ID" value="TraesCS2D03G1108000"/>
</dbReference>
<dbReference type="Gramene" id="TraesCS2D02G496600.1">
    <property type="protein sequence ID" value="TraesCS2D02G496600.1"/>
    <property type="gene ID" value="TraesCS2D02G496600"/>
</dbReference>
<dbReference type="OMA" id="NPECKWE"/>
<reference evidence="2" key="1">
    <citation type="submission" date="2018-08" db="EMBL/GenBank/DDBJ databases">
        <authorList>
            <person name="Rossello M."/>
        </authorList>
    </citation>
    <scope>NUCLEOTIDE SEQUENCE [LARGE SCALE GENOMIC DNA]</scope>
    <source>
        <strain evidence="2">cv. Chinese Spring</strain>
    </source>
</reference>
<keyword evidence="3" id="KW-1185">Reference proteome</keyword>
<feature type="compositionally biased region" description="Acidic residues" evidence="1">
    <location>
        <begin position="173"/>
        <end position="183"/>
    </location>
</feature>
<evidence type="ECO:0000256" key="1">
    <source>
        <dbReference type="SAM" id="MobiDB-lite"/>
    </source>
</evidence>
<dbReference type="EnsemblPlants" id="TraesCS2D02G496600.1">
    <property type="protein sequence ID" value="TraesCS2D02G496600.1"/>
    <property type="gene ID" value="TraesCS2D02G496600"/>
</dbReference>
<evidence type="ECO:0008006" key="4">
    <source>
        <dbReference type="Google" id="ProtNLM"/>
    </source>
</evidence>
<dbReference type="Pfam" id="PF04640">
    <property type="entry name" value="PLATZ"/>
    <property type="match status" value="1"/>
</dbReference>
<dbReference type="Gramene" id="TraesLDM2D03G01275540.1">
    <property type="protein sequence ID" value="TraesLDM2D03G01275540.1"/>
    <property type="gene ID" value="TraesLDM2D03G01275540"/>
</dbReference>
<evidence type="ECO:0000313" key="2">
    <source>
        <dbReference type="EnsemblPlants" id="TraesCS2D02G496600.1"/>
    </source>
</evidence>
<dbReference type="PANTHER" id="PTHR31065">
    <property type="entry name" value="PLATZ TRANSCRIPTION FACTOR FAMILY PROTEIN"/>
    <property type="match status" value="1"/>
</dbReference>
<dbReference type="Proteomes" id="UP000019116">
    <property type="component" value="Chromosome 2D"/>
</dbReference>
<reference evidence="2" key="2">
    <citation type="submission" date="2018-10" db="UniProtKB">
        <authorList>
            <consortium name="EnsemblPlants"/>
        </authorList>
    </citation>
    <scope>IDENTIFICATION</scope>
</reference>
<organism evidence="2">
    <name type="scientific">Triticum aestivum</name>
    <name type="common">Wheat</name>
    <dbReference type="NCBI Taxonomy" id="4565"/>
    <lineage>
        <taxon>Eukaryota</taxon>
        <taxon>Viridiplantae</taxon>
        <taxon>Streptophyta</taxon>
        <taxon>Embryophyta</taxon>
        <taxon>Tracheophyta</taxon>
        <taxon>Spermatophyta</taxon>
        <taxon>Magnoliopsida</taxon>
        <taxon>Liliopsida</taxon>
        <taxon>Poales</taxon>
        <taxon>Poaceae</taxon>
        <taxon>BOP clade</taxon>
        <taxon>Pooideae</taxon>
        <taxon>Triticodae</taxon>
        <taxon>Triticeae</taxon>
        <taxon>Triticinae</taxon>
        <taxon>Triticum</taxon>
    </lineage>
</organism>
<dbReference type="OrthoDB" id="588359at2759"/>
<sequence>MSSSSGMKLGGAPSWLGPLLCARFFQRCATHPRLAKNDCNHYCLSCAGEENAVCCPMCLSGHRDHHVLQIRRSSYKNSVVILVAELEEVAVADMSLVQPYVVNHERVMYLHPRLQAPQHAIMCFSPAGACLMCGRKLVDEIFRFCSLGCTLEGMVSDPNMTFILDPECKWEYSDSDSTEEEEDGGHLPGPSNSQPIGGTSYGRQPRKGVCGPPQWAPFY</sequence>
<dbReference type="InterPro" id="IPR006734">
    <property type="entry name" value="PLATZ"/>
</dbReference>
<dbReference type="Gramene" id="TraesSTA2D03G01263420.1">
    <property type="protein sequence ID" value="TraesSTA2D03G01263420.1"/>
    <property type="gene ID" value="TraesSTA2D03G01263420"/>
</dbReference>
<proteinExistence type="predicted"/>
<accession>A0A3B6DL59</accession>
<name>A0A3B6DL59_WHEAT</name>
<dbReference type="Gramene" id="TraesWEE_scaffold_153969_01G000100.1">
    <property type="protein sequence ID" value="TraesWEE_scaffold_153969_01G000100.1"/>
    <property type="gene ID" value="TraesWEE_scaffold_153969_01G000100"/>
</dbReference>
<dbReference type="Gramene" id="TraesNOR2D03G01290980.1">
    <property type="protein sequence ID" value="TraesNOR2D03G01290980.1"/>
    <property type="gene ID" value="TraesNOR2D03G01290980"/>
</dbReference>
<dbReference type="Gramene" id="TraesPARA_EIv1.0_0745180.1">
    <property type="protein sequence ID" value="TraesPARA_EIv1.0_0745180.1.CDS"/>
    <property type="gene ID" value="TraesPARA_EIv1.0_0745180"/>
</dbReference>
<evidence type="ECO:0000313" key="3">
    <source>
        <dbReference type="Proteomes" id="UP000019116"/>
    </source>
</evidence>
<dbReference type="Gramene" id="TraesLAC2D03G01226340.1">
    <property type="protein sequence ID" value="TraesLAC2D03G01226340.1"/>
    <property type="gene ID" value="TraesLAC2D03G01226340"/>
</dbReference>
<protein>
    <recommendedName>
        <fullName evidence="4">PLATZ transcription factor family protein</fullName>
    </recommendedName>
</protein>
<feature type="region of interest" description="Disordered" evidence="1">
    <location>
        <begin position="173"/>
        <end position="219"/>
    </location>
</feature>
<dbReference type="Gramene" id="TraesMAC2D03G01272700.1">
    <property type="protein sequence ID" value="TraesMAC2D03G01272700.1"/>
    <property type="gene ID" value="TraesMAC2D03G01272700"/>
</dbReference>